<dbReference type="InParanoid" id="Q384A3"/>
<dbReference type="AlphaFoldDB" id="Q384A3"/>
<feature type="region of interest" description="Disordered" evidence="1">
    <location>
        <begin position="1"/>
        <end position="38"/>
    </location>
</feature>
<evidence type="ECO:0000313" key="3">
    <source>
        <dbReference type="Proteomes" id="UP000008524"/>
    </source>
</evidence>
<dbReference type="GO" id="GO:0005737">
    <property type="term" value="C:cytoplasm"/>
    <property type="evidence" value="ECO:0000314"/>
    <property type="project" value="GeneDB"/>
</dbReference>
<name>Q384A3_TRYB2</name>
<reference evidence="2 3" key="1">
    <citation type="journal article" date="2005" name="Science">
        <title>Comparative genomics of trypanosomatid parasitic protozoa.</title>
        <authorList>
            <person name="El-Sayed N.M."/>
            <person name="Myler P.J."/>
            <person name="Blandin G."/>
            <person name="Berriman M."/>
            <person name="Crabtree J."/>
            <person name="Aggarwal G."/>
            <person name="Caler E."/>
            <person name="Renauld H."/>
            <person name="Worthey E.A."/>
            <person name="Hertz-Fowler C."/>
            <person name="Ghedin E."/>
            <person name="Peacock C."/>
            <person name="Bartholomeu D.C."/>
            <person name="Haas B.J."/>
            <person name="Tran A.N."/>
            <person name="Wortman J.R."/>
            <person name="Alsmark U.C."/>
            <person name="Angiuoli S."/>
            <person name="Anupama A."/>
            <person name="Badger J."/>
            <person name="Bringaud F."/>
            <person name="Cadag E."/>
            <person name="Carlton J.M."/>
            <person name="Cerqueira G.C."/>
            <person name="Creasy T."/>
            <person name="Delcher A.L."/>
            <person name="Djikeng A."/>
            <person name="Embley T.M."/>
            <person name="Hauser C."/>
            <person name="Ivens A.C."/>
            <person name="Kummerfeld S.K."/>
            <person name="Pereira-Leal J.B."/>
            <person name="Nilsson D."/>
            <person name="Peterson J."/>
            <person name="Salzberg S.L."/>
            <person name="Shallom J."/>
            <person name="Silva J.C."/>
            <person name="Sundaram J."/>
            <person name="Westenberger S."/>
            <person name="White O."/>
            <person name="Melville S.E."/>
            <person name="Donelson J.E."/>
            <person name="Andersson B."/>
            <person name="Stuart K.D."/>
            <person name="Hall N."/>
        </authorList>
    </citation>
    <scope>NUCLEOTIDE SEQUENCE [LARGE SCALE GENOMIC DNA]</scope>
    <source>
        <strain evidence="2 3">927/4 GUTat10.1</strain>
    </source>
</reference>
<evidence type="ECO:0000256" key="1">
    <source>
        <dbReference type="SAM" id="MobiDB-lite"/>
    </source>
</evidence>
<keyword evidence="3" id="KW-1185">Reference proteome</keyword>
<protein>
    <submittedName>
        <fullName evidence="2">Uncharacterized protein</fullName>
    </submittedName>
</protein>
<dbReference type="KEGG" id="tbr:Tb11.01.1020"/>
<sequence length="414" mass="45428">MGCQQSGVRMSPQDLSDRTPSGQHGFTGDASNTALPTVPTDSWYGKNFSETSRMAFTEFHLKQRGNIVFAGTPVPVGASELGEFPGNSPPLLTRAVIGKDNVYGMAYLYSTPLSIEHQWRLRVCHYQIACSPSGQTLGEVPGALSTLPETPTTDEQKIRLWNFAKQVYDRPLCDTFVGIKVYVDGELVPDRYPRAKSLPNCTATLESSEVFNNWTCVPFVLVGYVNSPMISTVTMYRHLSLSFVEYLLGKTITGGETDRTKDEEVAECKDENTVGDGRSVDAPDKPKEEVTQSFNVSVEVVYGCEAEMNFCTAHIAKGNIELVMGEHSDAALRKYKASLEEFLRKSGNERHQVVAVDPLTLKGRNSALWTCLFCGSPLQFTCTICGAELCGMSSCVWKPFTGYPLGCSSHKAQA</sequence>
<dbReference type="Proteomes" id="UP000008524">
    <property type="component" value="Chromosome 11"/>
</dbReference>
<dbReference type="VEuPathDB" id="TriTrypDB:Tb927.11.9260"/>
<dbReference type="eggNOG" id="ENOG502RY73">
    <property type="taxonomic scope" value="Eukaryota"/>
</dbReference>
<evidence type="ECO:0000313" key="2">
    <source>
        <dbReference type="EMBL" id="EAN79878.1"/>
    </source>
</evidence>
<proteinExistence type="predicted"/>
<dbReference type="GeneID" id="3664138"/>
<dbReference type="OrthoDB" id="272814at2759"/>
<feature type="compositionally biased region" description="Polar residues" evidence="1">
    <location>
        <begin position="18"/>
        <end position="35"/>
    </location>
</feature>
<gene>
    <name evidence="2" type="ORF">Tb11.01.1020</name>
</gene>
<dbReference type="PaxDb" id="5691-EAN79878"/>
<dbReference type="EMBL" id="CH464491">
    <property type="protein sequence ID" value="EAN79878.1"/>
    <property type="molecule type" value="Genomic_DNA"/>
</dbReference>
<reference evidence="2 3" key="2">
    <citation type="journal article" date="2005" name="Science">
        <title>The genome of the African trypanosome Trypanosoma brucei.</title>
        <authorList>
            <person name="Berriman M."/>
            <person name="Ghedin E."/>
            <person name="Hertz-Fowler C."/>
            <person name="Blandin G."/>
            <person name="Renauld H."/>
            <person name="Bartholomeu D.C."/>
            <person name="Lennard N.J."/>
            <person name="Caler E."/>
            <person name="Hamlin N.E."/>
            <person name="Haas B."/>
            <person name="Bohme U."/>
            <person name="Hannick L."/>
            <person name="Aslett M.A."/>
            <person name="Shallom J."/>
            <person name="Marcello L."/>
            <person name="Hou L."/>
            <person name="Wickstead B."/>
            <person name="Alsmark U.C."/>
            <person name="Arrowsmith C."/>
            <person name="Atkin R.J."/>
            <person name="Barron A.J."/>
            <person name="Bringaud F."/>
            <person name="Brooks K."/>
            <person name="Carrington M."/>
            <person name="Cherevach I."/>
            <person name="Chillingworth T.J."/>
            <person name="Churcher C."/>
            <person name="Clark L.N."/>
            <person name="Corton C.H."/>
            <person name="Cronin A."/>
            <person name="Davies R.M."/>
            <person name="Doggett J."/>
            <person name="Djikeng A."/>
            <person name="Feldblyum T."/>
            <person name="Field M.C."/>
            <person name="Fraser A."/>
            <person name="Goodhead I."/>
            <person name="Hance Z."/>
            <person name="Harper D."/>
            <person name="Harris B.R."/>
            <person name="Hauser H."/>
            <person name="Hostetler J."/>
            <person name="Ivens A."/>
            <person name="Jagels K."/>
            <person name="Johnson D."/>
            <person name="Johnson J."/>
            <person name="Jones K."/>
            <person name="Kerhornou A.X."/>
            <person name="Koo H."/>
            <person name="Larke N."/>
            <person name="Landfear S."/>
            <person name="Larkin C."/>
            <person name="Leech V."/>
            <person name="Line A."/>
            <person name="Lord A."/>
            <person name="Macleod A."/>
            <person name="Mooney P.J."/>
            <person name="Moule S."/>
            <person name="Martin D.M."/>
            <person name="Morgan G.W."/>
            <person name="Mungall K."/>
            <person name="Norbertczak H."/>
            <person name="Ormond D."/>
            <person name="Pai G."/>
            <person name="Peacock C.S."/>
            <person name="Peterson J."/>
            <person name="Quail M.A."/>
            <person name="Rabbinowitsch E."/>
            <person name="Rajandream M.A."/>
            <person name="Reitter C."/>
            <person name="Salzberg S.L."/>
            <person name="Sanders M."/>
            <person name="Schobel S."/>
            <person name="Sharp S."/>
            <person name="Simmonds M."/>
            <person name="Simpson A.J."/>
            <person name="Tallon L."/>
            <person name="Turner C.M."/>
            <person name="Tait A."/>
            <person name="Tivey A.R."/>
            <person name="Van Aken S."/>
            <person name="Walker D."/>
            <person name="Wanless D."/>
            <person name="Wang S."/>
            <person name="White B."/>
            <person name="White O."/>
            <person name="Whitehead S."/>
            <person name="Woodward J."/>
            <person name="Wortman J."/>
            <person name="Adams M.D."/>
            <person name="Embley T.M."/>
            <person name="Gull K."/>
            <person name="Ullu E."/>
            <person name="Barry J.D."/>
            <person name="Fairlamb A.H."/>
            <person name="Opperdoes F."/>
            <person name="Barrell B.G."/>
            <person name="Donelson J.E."/>
            <person name="Hall N."/>
            <person name="Fraser C.M."/>
            <person name="Melville S.E."/>
            <person name="El-Sayed N.M."/>
        </authorList>
    </citation>
    <scope>NUCLEOTIDE SEQUENCE [LARGE SCALE GENOMIC DNA]</scope>
    <source>
        <strain evidence="2 3">927/4 GUTat10.1</strain>
    </source>
</reference>
<accession>Q384A3</accession>
<organism evidence="2 3">
    <name type="scientific">Trypanosoma brucei brucei (strain 927/4 GUTat10.1)</name>
    <dbReference type="NCBI Taxonomy" id="185431"/>
    <lineage>
        <taxon>Eukaryota</taxon>
        <taxon>Discoba</taxon>
        <taxon>Euglenozoa</taxon>
        <taxon>Kinetoplastea</taxon>
        <taxon>Metakinetoplastina</taxon>
        <taxon>Trypanosomatida</taxon>
        <taxon>Trypanosomatidae</taxon>
        <taxon>Trypanosoma</taxon>
    </lineage>
</organism>
<dbReference type="RefSeq" id="XP_828990.1">
    <property type="nucleotide sequence ID" value="XM_823897.1"/>
</dbReference>
<feature type="region of interest" description="Disordered" evidence="1">
    <location>
        <begin position="268"/>
        <end position="288"/>
    </location>
</feature>